<keyword evidence="7" id="KW-0812">Transmembrane</keyword>
<dbReference type="SUPFAM" id="SSF57850">
    <property type="entry name" value="RING/U-box"/>
    <property type="match status" value="1"/>
</dbReference>
<organism evidence="9 10">
    <name type="scientific">Acacia crassicarpa</name>
    <name type="common">northern wattle</name>
    <dbReference type="NCBI Taxonomy" id="499986"/>
    <lineage>
        <taxon>Eukaryota</taxon>
        <taxon>Viridiplantae</taxon>
        <taxon>Streptophyta</taxon>
        <taxon>Embryophyta</taxon>
        <taxon>Tracheophyta</taxon>
        <taxon>Spermatophyta</taxon>
        <taxon>Magnoliopsida</taxon>
        <taxon>eudicotyledons</taxon>
        <taxon>Gunneridae</taxon>
        <taxon>Pentapetalae</taxon>
        <taxon>rosids</taxon>
        <taxon>fabids</taxon>
        <taxon>Fabales</taxon>
        <taxon>Fabaceae</taxon>
        <taxon>Caesalpinioideae</taxon>
        <taxon>mimosoid clade</taxon>
        <taxon>Acacieae</taxon>
        <taxon>Acacia</taxon>
    </lineage>
</organism>
<dbReference type="InterPro" id="IPR001841">
    <property type="entry name" value="Znf_RING"/>
</dbReference>
<dbReference type="GO" id="GO:0008270">
    <property type="term" value="F:zinc ion binding"/>
    <property type="evidence" value="ECO:0007669"/>
    <property type="project" value="UniProtKB-KW"/>
</dbReference>
<dbReference type="PROSITE" id="PS50089">
    <property type="entry name" value="ZF_RING_2"/>
    <property type="match status" value="1"/>
</dbReference>
<evidence type="ECO:0000313" key="9">
    <source>
        <dbReference type="EMBL" id="KAK4275459.1"/>
    </source>
</evidence>
<dbReference type="GO" id="GO:0016020">
    <property type="term" value="C:membrane"/>
    <property type="evidence" value="ECO:0007669"/>
    <property type="project" value="UniProtKB-SubCell"/>
</dbReference>
<evidence type="ECO:0000256" key="6">
    <source>
        <dbReference type="PROSITE-ProRule" id="PRU00175"/>
    </source>
</evidence>
<dbReference type="InterPro" id="IPR013083">
    <property type="entry name" value="Znf_RING/FYVE/PHD"/>
</dbReference>
<evidence type="ECO:0000256" key="1">
    <source>
        <dbReference type="ARBA" id="ARBA00004370"/>
    </source>
</evidence>
<dbReference type="CDD" id="cd16461">
    <property type="entry name" value="RING-H2_EL5-like"/>
    <property type="match status" value="1"/>
</dbReference>
<evidence type="ECO:0000256" key="4">
    <source>
        <dbReference type="ARBA" id="ARBA00022833"/>
    </source>
</evidence>
<feature type="domain" description="RING-type" evidence="8">
    <location>
        <begin position="169"/>
        <end position="211"/>
    </location>
</feature>
<evidence type="ECO:0000313" key="10">
    <source>
        <dbReference type="Proteomes" id="UP001293593"/>
    </source>
</evidence>
<evidence type="ECO:0000259" key="8">
    <source>
        <dbReference type="PROSITE" id="PS50089"/>
    </source>
</evidence>
<evidence type="ECO:0000256" key="7">
    <source>
        <dbReference type="SAM" id="Phobius"/>
    </source>
</evidence>
<comment type="caution">
    <text evidence="9">The sequence shown here is derived from an EMBL/GenBank/DDBJ whole genome shotgun (WGS) entry which is preliminary data.</text>
</comment>
<dbReference type="Proteomes" id="UP001293593">
    <property type="component" value="Unassembled WGS sequence"/>
</dbReference>
<keyword evidence="5 7" id="KW-0472">Membrane</keyword>
<name>A0AAE1JWQ5_9FABA</name>
<proteinExistence type="predicted"/>
<keyword evidence="3 6" id="KW-0863">Zinc-finger</keyword>
<keyword evidence="4" id="KW-0862">Zinc</keyword>
<dbReference type="AlphaFoldDB" id="A0AAE1JWQ5"/>
<accession>A0AAE1JWQ5</accession>
<evidence type="ECO:0000256" key="3">
    <source>
        <dbReference type="ARBA" id="ARBA00022771"/>
    </source>
</evidence>
<reference evidence="9" key="1">
    <citation type="submission" date="2023-10" db="EMBL/GenBank/DDBJ databases">
        <title>Chromosome-level genome of the transformable northern wattle, Acacia crassicarpa.</title>
        <authorList>
            <person name="Massaro I."/>
            <person name="Sinha N.R."/>
            <person name="Poethig S."/>
            <person name="Leichty A.R."/>
        </authorList>
    </citation>
    <scope>NUCLEOTIDE SEQUENCE</scope>
    <source>
        <strain evidence="9">Acra3RX</strain>
        <tissue evidence="9">Leaf</tissue>
    </source>
</reference>
<evidence type="ECO:0000256" key="5">
    <source>
        <dbReference type="ARBA" id="ARBA00023136"/>
    </source>
</evidence>
<keyword evidence="2" id="KW-0479">Metal-binding</keyword>
<dbReference type="Pfam" id="PF13639">
    <property type="entry name" value="zf-RING_2"/>
    <property type="match status" value="1"/>
</dbReference>
<keyword evidence="7" id="KW-1133">Transmembrane helix</keyword>
<feature type="transmembrane region" description="Helical" evidence="7">
    <location>
        <begin position="31"/>
        <end position="51"/>
    </location>
</feature>
<evidence type="ECO:0000256" key="2">
    <source>
        <dbReference type="ARBA" id="ARBA00022723"/>
    </source>
</evidence>
<dbReference type="Gene3D" id="3.30.40.10">
    <property type="entry name" value="Zinc/RING finger domain, C3HC4 (zinc finger)"/>
    <property type="match status" value="1"/>
</dbReference>
<protein>
    <recommendedName>
        <fullName evidence="8">RING-type domain-containing protein</fullName>
    </recommendedName>
</protein>
<comment type="subcellular location">
    <subcellularLocation>
        <location evidence="1">Membrane</location>
    </subcellularLocation>
</comment>
<gene>
    <name evidence="9" type="ORF">QN277_018538</name>
</gene>
<dbReference type="EMBL" id="JAWXYG010000004">
    <property type="protein sequence ID" value="KAK4275459.1"/>
    <property type="molecule type" value="Genomic_DNA"/>
</dbReference>
<sequence length="224" mass="24836">MKIEEAETLAMRFKEIVSLCIGTSMRILERLVFAAFTCILALGGSIVGAIVGGMKGQRSEAGILDGAGKGAVSGAIAALELLDFVADEDHQPMSKVALLTSLFNGKVLMECVYSGYQWHIGTPETIYREVSHIYDMKGIPGLSQKLIQGLPFHQFSSTKMPTLYNESCCSICFQEFEDGDLIRMLPKCDHVFHFHCIDKWLIQQGSCPMCRTHVLEDHFDVFFG</sequence>
<dbReference type="SMART" id="SM00184">
    <property type="entry name" value="RING"/>
    <property type="match status" value="1"/>
</dbReference>
<keyword evidence="10" id="KW-1185">Reference proteome</keyword>
<dbReference type="PANTHER" id="PTHR46151">
    <property type="entry name" value="NEP1-INTERACTING PROTEIN-LIKE 2"/>
    <property type="match status" value="1"/>
</dbReference>
<dbReference type="PANTHER" id="PTHR46151:SF12">
    <property type="entry name" value="RING_U-BOX SUPERFAMILY PROTEIN"/>
    <property type="match status" value="1"/>
</dbReference>